<dbReference type="AlphaFoldDB" id="X0V689"/>
<reference evidence="1" key="1">
    <citation type="journal article" date="2014" name="Front. Microbiol.">
        <title>High frequency of phylogenetically diverse reductive dehalogenase-homologous genes in deep subseafloor sedimentary metagenomes.</title>
        <authorList>
            <person name="Kawai M."/>
            <person name="Futagami T."/>
            <person name="Toyoda A."/>
            <person name="Takaki Y."/>
            <person name="Nishi S."/>
            <person name="Hori S."/>
            <person name="Arai W."/>
            <person name="Tsubouchi T."/>
            <person name="Morono Y."/>
            <person name="Uchiyama I."/>
            <person name="Ito T."/>
            <person name="Fujiyama A."/>
            <person name="Inagaki F."/>
            <person name="Takami H."/>
        </authorList>
    </citation>
    <scope>NUCLEOTIDE SEQUENCE</scope>
    <source>
        <strain evidence="1">Expedition CK06-06</strain>
    </source>
</reference>
<protein>
    <recommendedName>
        <fullName evidence="2">Lipoprotein LpqB beta-propeller domain-containing protein</fullName>
    </recommendedName>
</protein>
<proteinExistence type="predicted"/>
<evidence type="ECO:0008006" key="2">
    <source>
        <dbReference type="Google" id="ProtNLM"/>
    </source>
</evidence>
<gene>
    <name evidence="1" type="ORF">S01H1_46441</name>
</gene>
<dbReference type="PROSITE" id="PS51257">
    <property type="entry name" value="PROKAR_LIPOPROTEIN"/>
    <property type="match status" value="1"/>
</dbReference>
<feature type="non-terminal residue" evidence="1">
    <location>
        <position position="191"/>
    </location>
</feature>
<comment type="caution">
    <text evidence="1">The sequence shown here is derived from an EMBL/GenBank/DDBJ whole genome shotgun (WGS) entry which is preliminary data.</text>
</comment>
<dbReference type="EMBL" id="BARS01029739">
    <property type="protein sequence ID" value="GAG07978.1"/>
    <property type="molecule type" value="Genomic_DNA"/>
</dbReference>
<sequence length="191" mass="19977">MRLTGWDVSHPVGRPSIRFAAAVQICLVMLVGCQQRVTPPAEGPAALVALVAYRSTHEVGLVQGTTVIARSAGDYFDYPGSSLVTEDGHFVFARSAGQVAAIDAQTRRITSVPVPGNARVGTGGGSTIVWWESPNRIMQLDLGRPTDGAIVRQTVELPRGPASPAPAEPVLIAARSGTAVLARVESAPSPF</sequence>
<evidence type="ECO:0000313" key="1">
    <source>
        <dbReference type="EMBL" id="GAG07978.1"/>
    </source>
</evidence>
<accession>X0V689</accession>
<name>X0V689_9ZZZZ</name>
<organism evidence="1">
    <name type="scientific">marine sediment metagenome</name>
    <dbReference type="NCBI Taxonomy" id="412755"/>
    <lineage>
        <taxon>unclassified sequences</taxon>
        <taxon>metagenomes</taxon>
        <taxon>ecological metagenomes</taxon>
    </lineage>
</organism>